<dbReference type="EMBL" id="JACWMW010000002">
    <property type="protein sequence ID" value="MBD1385700.1"/>
    <property type="molecule type" value="Genomic_DNA"/>
</dbReference>
<accession>A0ABR7X6K2</accession>
<protein>
    <submittedName>
        <fullName evidence="2">Cytochrome B</fullName>
    </submittedName>
</protein>
<feature type="transmembrane region" description="Helical" evidence="1">
    <location>
        <begin position="46"/>
        <end position="67"/>
    </location>
</feature>
<evidence type="ECO:0000313" key="3">
    <source>
        <dbReference type="Proteomes" id="UP000618754"/>
    </source>
</evidence>
<reference evidence="2 3" key="1">
    <citation type="submission" date="2020-09" db="EMBL/GenBank/DDBJ databases">
        <title>Novel species of Mucilaginibacter isolated from a glacier on the Tibetan Plateau.</title>
        <authorList>
            <person name="Liu Q."/>
            <person name="Xin Y.-H."/>
        </authorList>
    </citation>
    <scope>NUCLEOTIDE SEQUENCE [LARGE SCALE GENOMIC DNA]</scope>
    <source>
        <strain evidence="2 3">CGMCC 1.13878</strain>
    </source>
</reference>
<gene>
    <name evidence="2" type="ORF">IDJ75_10460</name>
</gene>
<evidence type="ECO:0000313" key="2">
    <source>
        <dbReference type="EMBL" id="MBD1385700.1"/>
    </source>
</evidence>
<dbReference type="Proteomes" id="UP000618754">
    <property type="component" value="Unassembled WGS sequence"/>
</dbReference>
<dbReference type="RefSeq" id="WP_191175558.1">
    <property type="nucleotide sequence ID" value="NZ_JACWMW010000002.1"/>
</dbReference>
<name>A0ABR7X6K2_9SPHI</name>
<feature type="transmembrane region" description="Helical" evidence="1">
    <location>
        <begin position="118"/>
        <end position="137"/>
    </location>
</feature>
<keyword evidence="3" id="KW-1185">Reference proteome</keyword>
<proteinExistence type="predicted"/>
<keyword evidence="1" id="KW-0472">Membrane</keyword>
<sequence>MNAYSFFRYFHSGFRYIVIILVLLAIFQSLAGWLGKKPYTEGNRKVNLFALISAHTQFLLGLVLYFLSPFVRFGAGVMKDAEARYWTVEHIAMMLFAIVLITIGHSKSKKIALPEGKHRTIAIFYILALVVIAVAIIQSKRAFFGISH</sequence>
<keyword evidence="1" id="KW-0812">Transmembrane</keyword>
<feature type="transmembrane region" description="Helical" evidence="1">
    <location>
        <begin position="14"/>
        <end position="34"/>
    </location>
</feature>
<organism evidence="2 3">
    <name type="scientific">Mucilaginibacter rigui</name>
    <dbReference type="NCBI Taxonomy" id="534635"/>
    <lineage>
        <taxon>Bacteria</taxon>
        <taxon>Pseudomonadati</taxon>
        <taxon>Bacteroidota</taxon>
        <taxon>Sphingobacteriia</taxon>
        <taxon>Sphingobacteriales</taxon>
        <taxon>Sphingobacteriaceae</taxon>
        <taxon>Mucilaginibacter</taxon>
    </lineage>
</organism>
<evidence type="ECO:0000256" key="1">
    <source>
        <dbReference type="SAM" id="Phobius"/>
    </source>
</evidence>
<keyword evidence="1" id="KW-1133">Transmembrane helix</keyword>
<feature type="transmembrane region" description="Helical" evidence="1">
    <location>
        <begin position="87"/>
        <end position="106"/>
    </location>
</feature>
<comment type="caution">
    <text evidence="2">The sequence shown here is derived from an EMBL/GenBank/DDBJ whole genome shotgun (WGS) entry which is preliminary data.</text>
</comment>